<dbReference type="EMBL" id="JAPMOS010000359">
    <property type="protein sequence ID" value="KAJ4452893.1"/>
    <property type="molecule type" value="Genomic_DNA"/>
</dbReference>
<evidence type="ECO:0000313" key="2">
    <source>
        <dbReference type="EMBL" id="KAJ4452893.1"/>
    </source>
</evidence>
<gene>
    <name evidence="2" type="ORF">PAPYR_12811</name>
</gene>
<feature type="region of interest" description="Disordered" evidence="1">
    <location>
        <begin position="122"/>
        <end position="152"/>
    </location>
</feature>
<accession>A0ABQ8U1A4</accession>
<feature type="region of interest" description="Disordered" evidence="1">
    <location>
        <begin position="28"/>
        <end position="98"/>
    </location>
</feature>
<sequence length="251" mass="25915">MLFRAPQAHPRPAPRAAACLPARPMVPSPRAITAPPSCTPPRHAWCGSPRPDQSASTPTGGYPRHPGVEEWLSPLDSGLLSASPREASPTPGAGALGTGIYTRRQAGGMGALAGAVAVPVQHDPLRPTGRPGADKGPCEVATTGPAPADPQQERLKNRVIAAFQMQQLVEELAQREQAASDAAARCRDLEAASRRETRSEARAACGAPGRGSAACEGLIGTLQAATAALSQVAHSDAALTIKRSSSRSRDI</sequence>
<name>A0ABQ8U1A4_9EUKA</name>
<evidence type="ECO:0000313" key="3">
    <source>
        <dbReference type="Proteomes" id="UP001141327"/>
    </source>
</evidence>
<reference evidence="2" key="1">
    <citation type="journal article" date="2022" name="bioRxiv">
        <title>Genomics of Preaxostyla Flagellates Illuminates Evolutionary Transitions and the Path Towards Mitochondrial Loss.</title>
        <authorList>
            <person name="Novak L.V.F."/>
            <person name="Treitli S.C."/>
            <person name="Pyrih J."/>
            <person name="Halakuc P."/>
            <person name="Pipaliya S.V."/>
            <person name="Vacek V."/>
            <person name="Brzon O."/>
            <person name="Soukal P."/>
            <person name="Eme L."/>
            <person name="Dacks J.B."/>
            <person name="Karnkowska A."/>
            <person name="Elias M."/>
            <person name="Hampl V."/>
        </authorList>
    </citation>
    <scope>NUCLEOTIDE SEQUENCE</scope>
    <source>
        <strain evidence="2">RCP-MX</strain>
    </source>
</reference>
<keyword evidence="3" id="KW-1185">Reference proteome</keyword>
<dbReference type="Proteomes" id="UP001141327">
    <property type="component" value="Unassembled WGS sequence"/>
</dbReference>
<protein>
    <submittedName>
        <fullName evidence="2">Uncharacterized protein</fullName>
    </submittedName>
</protein>
<proteinExistence type="predicted"/>
<evidence type="ECO:0000256" key="1">
    <source>
        <dbReference type="SAM" id="MobiDB-lite"/>
    </source>
</evidence>
<organism evidence="2 3">
    <name type="scientific">Paratrimastix pyriformis</name>
    <dbReference type="NCBI Taxonomy" id="342808"/>
    <lineage>
        <taxon>Eukaryota</taxon>
        <taxon>Metamonada</taxon>
        <taxon>Preaxostyla</taxon>
        <taxon>Paratrimastigidae</taxon>
        <taxon>Paratrimastix</taxon>
    </lineage>
</organism>
<comment type="caution">
    <text evidence="2">The sequence shown here is derived from an EMBL/GenBank/DDBJ whole genome shotgun (WGS) entry which is preliminary data.</text>
</comment>